<accession>A0A178Z7H2</accession>
<evidence type="ECO:0000259" key="2">
    <source>
        <dbReference type="Pfam" id="PF13391"/>
    </source>
</evidence>
<reference evidence="3 4" key="1">
    <citation type="submission" date="2016-04" db="EMBL/GenBank/DDBJ databases">
        <title>Draft genome of Fonsecaea erecta CBS 125763.</title>
        <authorList>
            <person name="Weiss V.A."/>
            <person name="Vicente V.A."/>
            <person name="Raittz R.T."/>
            <person name="Moreno L.F."/>
            <person name="De Souza E.M."/>
            <person name="Pedrosa F.O."/>
            <person name="Steffens M.B."/>
            <person name="Faoro H."/>
            <person name="Tadra-Sfeir M.Z."/>
            <person name="Najafzadeh M.J."/>
            <person name="Felipe M.S."/>
            <person name="Teixeira M."/>
            <person name="Sun J."/>
            <person name="Xi L."/>
            <person name="Gomes R."/>
            <person name="De Azevedo C.M."/>
            <person name="Salgado C.G."/>
            <person name="Da Silva M.B."/>
            <person name="Nascimento M.F."/>
            <person name="Queiroz-Telles F."/>
            <person name="Attili D.S."/>
            <person name="Gorbushina A."/>
        </authorList>
    </citation>
    <scope>NUCLEOTIDE SEQUENCE [LARGE SCALE GENOMIC DNA]</scope>
    <source>
        <strain evidence="3 4">CBS 125763</strain>
    </source>
</reference>
<dbReference type="STRING" id="1367422.A0A178Z7H2"/>
<sequence length="459" mass="51477">MSAPSPHCCHQTSPRGSVQPVNSVTQPLSPQERENATRVFAAVVDVCEPLQNQEPYKQVTLVRLTYRYARSETSKDSFLRLFFQHTQIPIEASERFSPSHSDYGPRLVAFADTLVENFFLPLKASARKPPQPSPATSSDFRSPQSVTGTTQQLARLRRDCLIRDRYRCVISRTFDFDEAVRRVARDGNDNAQDDEGNLLRSESGTFAPLEVAHIIPYSWTIVSSGTTELDESKRLALAILNMFDDGVVHLIEGTDIDRSRNAVSLTFDLHRLFSGFEVFFEHVGNDPHTYRIDSTDTGILRPRLLPVERPLFPADSQMIDPPSPRLLAVHCAIAHILHSSAAGRHIDSIFEDLDQADMFDEVQRQQAFATKRGYSIFSLYATGQHSKPGRIGVKRSAADELVRQSKIFKLDPPKHFGGGGIKALRNTIKYPQTRVYDATSTAQFFKQGQFASIARIRVG</sequence>
<dbReference type="EMBL" id="LVYI01000010">
    <property type="protein sequence ID" value="OAP55738.1"/>
    <property type="molecule type" value="Genomic_DNA"/>
</dbReference>
<comment type="caution">
    <text evidence="3">The sequence shown here is derived from an EMBL/GenBank/DDBJ whole genome shotgun (WGS) entry which is preliminary data.</text>
</comment>
<gene>
    <name evidence="3" type="ORF">AYL99_09890</name>
</gene>
<dbReference type="AlphaFoldDB" id="A0A178Z7H2"/>
<organism evidence="3 4">
    <name type="scientific">Fonsecaea erecta</name>
    <dbReference type="NCBI Taxonomy" id="1367422"/>
    <lineage>
        <taxon>Eukaryota</taxon>
        <taxon>Fungi</taxon>
        <taxon>Dikarya</taxon>
        <taxon>Ascomycota</taxon>
        <taxon>Pezizomycotina</taxon>
        <taxon>Eurotiomycetes</taxon>
        <taxon>Chaetothyriomycetidae</taxon>
        <taxon>Chaetothyriales</taxon>
        <taxon>Herpotrichiellaceae</taxon>
        <taxon>Fonsecaea</taxon>
    </lineage>
</organism>
<dbReference type="Proteomes" id="UP000078343">
    <property type="component" value="Unassembled WGS sequence"/>
</dbReference>
<dbReference type="InterPro" id="IPR003615">
    <property type="entry name" value="HNH_nuc"/>
</dbReference>
<name>A0A178Z7H2_9EURO</name>
<dbReference type="GeneID" id="30014058"/>
<dbReference type="Pfam" id="PF13391">
    <property type="entry name" value="HNH_2"/>
    <property type="match status" value="1"/>
</dbReference>
<feature type="compositionally biased region" description="Polar residues" evidence="1">
    <location>
        <begin position="134"/>
        <end position="151"/>
    </location>
</feature>
<evidence type="ECO:0000256" key="1">
    <source>
        <dbReference type="SAM" id="MobiDB-lite"/>
    </source>
</evidence>
<keyword evidence="4" id="KW-1185">Reference proteome</keyword>
<evidence type="ECO:0000313" key="3">
    <source>
        <dbReference type="EMBL" id="OAP55738.1"/>
    </source>
</evidence>
<feature type="region of interest" description="Disordered" evidence="1">
    <location>
        <begin position="1"/>
        <end position="32"/>
    </location>
</feature>
<feature type="region of interest" description="Disordered" evidence="1">
    <location>
        <begin position="125"/>
        <end position="151"/>
    </location>
</feature>
<evidence type="ECO:0000313" key="4">
    <source>
        <dbReference type="Proteomes" id="UP000078343"/>
    </source>
</evidence>
<proteinExistence type="predicted"/>
<dbReference type="OrthoDB" id="2104739at2759"/>
<dbReference type="RefSeq" id="XP_018689105.1">
    <property type="nucleotide sequence ID" value="XM_018841396.1"/>
</dbReference>
<feature type="compositionally biased region" description="Polar residues" evidence="1">
    <location>
        <begin position="10"/>
        <end position="29"/>
    </location>
</feature>
<protein>
    <recommendedName>
        <fullName evidence="2">HNH nuclease domain-containing protein</fullName>
    </recommendedName>
</protein>
<feature type="domain" description="HNH nuclease" evidence="2">
    <location>
        <begin position="204"/>
        <end position="280"/>
    </location>
</feature>